<sequence length="269" mass="28435">MTAGYIMLTLQFDGYGFDDFASRQALPLLNQRALITGGTRGIGLSIAKALASAGCSCILVGRDSATLSKVQHELAMPGGAEKHGVLAGDVKERSFWDEVKKGYTDLDILVNAAGITHNSLLIAMKYDTIDEVVNTNLLGSIYGCRAVLKNMVRRKGGKIINISSVLGSHKGGKGSAAYAASKAGVLGLTKALADEYGAHKIRVNAILPGYIKTDMTDAMSKEASEIAWSQIPMKRFGASEDVAHAALFLLTNEYSNGSEVVVDGGLSTF</sequence>
<reference evidence="5 6" key="1">
    <citation type="journal article" date="2018" name="Nat. Ecol. Evol.">
        <title>Pezizomycetes genomes reveal the molecular basis of ectomycorrhizal truffle lifestyle.</title>
        <authorList>
            <person name="Murat C."/>
            <person name="Payen T."/>
            <person name="Noel B."/>
            <person name="Kuo A."/>
            <person name="Morin E."/>
            <person name="Chen J."/>
            <person name="Kohler A."/>
            <person name="Krizsan K."/>
            <person name="Balestrini R."/>
            <person name="Da Silva C."/>
            <person name="Montanini B."/>
            <person name="Hainaut M."/>
            <person name="Levati E."/>
            <person name="Barry K.W."/>
            <person name="Belfiori B."/>
            <person name="Cichocki N."/>
            <person name="Clum A."/>
            <person name="Dockter R.B."/>
            <person name="Fauchery L."/>
            <person name="Guy J."/>
            <person name="Iotti M."/>
            <person name="Le Tacon F."/>
            <person name="Lindquist E.A."/>
            <person name="Lipzen A."/>
            <person name="Malagnac F."/>
            <person name="Mello A."/>
            <person name="Molinier V."/>
            <person name="Miyauchi S."/>
            <person name="Poulain J."/>
            <person name="Riccioni C."/>
            <person name="Rubini A."/>
            <person name="Sitrit Y."/>
            <person name="Splivallo R."/>
            <person name="Traeger S."/>
            <person name="Wang M."/>
            <person name="Zifcakova L."/>
            <person name="Wipf D."/>
            <person name="Zambonelli A."/>
            <person name="Paolocci F."/>
            <person name="Nowrousian M."/>
            <person name="Ottonello S."/>
            <person name="Baldrian P."/>
            <person name="Spatafora J.W."/>
            <person name="Henrissat B."/>
            <person name="Nagy L.G."/>
            <person name="Aury J.M."/>
            <person name="Wincker P."/>
            <person name="Grigoriev I.V."/>
            <person name="Bonfante P."/>
            <person name="Martin F.M."/>
        </authorList>
    </citation>
    <scope>NUCLEOTIDE SEQUENCE [LARGE SCALE GENOMIC DNA]</scope>
    <source>
        <strain evidence="5 6">CCBAS932</strain>
    </source>
</reference>
<dbReference type="PANTHER" id="PTHR42760:SF133">
    <property type="entry name" value="3-OXOACYL-[ACYL-CARRIER-PROTEIN] REDUCTASE"/>
    <property type="match status" value="1"/>
</dbReference>
<proteinExistence type="inferred from homology"/>
<evidence type="ECO:0000256" key="2">
    <source>
        <dbReference type="ARBA" id="ARBA00022857"/>
    </source>
</evidence>
<dbReference type="Proteomes" id="UP000277580">
    <property type="component" value="Unassembled WGS sequence"/>
</dbReference>
<dbReference type="Pfam" id="PF00106">
    <property type="entry name" value="adh_short"/>
    <property type="match status" value="1"/>
</dbReference>
<organism evidence="5 6">
    <name type="scientific">Morchella conica CCBAS932</name>
    <dbReference type="NCBI Taxonomy" id="1392247"/>
    <lineage>
        <taxon>Eukaryota</taxon>
        <taxon>Fungi</taxon>
        <taxon>Dikarya</taxon>
        <taxon>Ascomycota</taxon>
        <taxon>Pezizomycotina</taxon>
        <taxon>Pezizomycetes</taxon>
        <taxon>Pezizales</taxon>
        <taxon>Morchellaceae</taxon>
        <taxon>Morchella</taxon>
    </lineage>
</organism>
<dbReference type="OrthoDB" id="1669814at2759"/>
<evidence type="ECO:0000256" key="4">
    <source>
        <dbReference type="RuleBase" id="RU000363"/>
    </source>
</evidence>
<dbReference type="PROSITE" id="PS00061">
    <property type="entry name" value="ADH_SHORT"/>
    <property type="match status" value="1"/>
</dbReference>
<dbReference type="FunFam" id="3.40.50.720:FF:000173">
    <property type="entry name" value="3-oxoacyl-[acyl-carrier protein] reductase"/>
    <property type="match status" value="1"/>
</dbReference>
<dbReference type="SUPFAM" id="SSF51735">
    <property type="entry name" value="NAD(P)-binding Rossmann-fold domains"/>
    <property type="match status" value="1"/>
</dbReference>
<dbReference type="Gene3D" id="3.40.50.720">
    <property type="entry name" value="NAD(P)-binding Rossmann-like Domain"/>
    <property type="match status" value="1"/>
</dbReference>
<dbReference type="STRING" id="1392247.A0A3N4KBD5"/>
<dbReference type="InParanoid" id="A0A3N4KBD5"/>
<dbReference type="InterPro" id="IPR002347">
    <property type="entry name" value="SDR_fam"/>
</dbReference>
<keyword evidence="3" id="KW-0560">Oxidoreductase</keyword>
<keyword evidence="6" id="KW-1185">Reference proteome</keyword>
<dbReference type="PANTHER" id="PTHR42760">
    <property type="entry name" value="SHORT-CHAIN DEHYDROGENASES/REDUCTASES FAMILY MEMBER"/>
    <property type="match status" value="1"/>
</dbReference>
<dbReference type="AlphaFoldDB" id="A0A3N4KBD5"/>
<dbReference type="EMBL" id="ML119175">
    <property type="protein sequence ID" value="RPB07783.1"/>
    <property type="molecule type" value="Genomic_DNA"/>
</dbReference>
<dbReference type="InterPro" id="IPR020904">
    <property type="entry name" value="Sc_DH/Rdtase_CS"/>
</dbReference>
<dbReference type="GO" id="GO:0016616">
    <property type="term" value="F:oxidoreductase activity, acting on the CH-OH group of donors, NAD or NADP as acceptor"/>
    <property type="evidence" value="ECO:0007669"/>
    <property type="project" value="TreeGrafter"/>
</dbReference>
<dbReference type="PRINTS" id="PR00081">
    <property type="entry name" value="GDHRDH"/>
</dbReference>
<protein>
    <submittedName>
        <fullName evidence="5">NAD(P)-binding protein</fullName>
    </submittedName>
</protein>
<gene>
    <name evidence="5" type="ORF">P167DRAFT_560822</name>
</gene>
<accession>A0A3N4KBD5</accession>
<dbReference type="GO" id="GO:0006633">
    <property type="term" value="P:fatty acid biosynthetic process"/>
    <property type="evidence" value="ECO:0007669"/>
    <property type="project" value="TreeGrafter"/>
</dbReference>
<dbReference type="InterPro" id="IPR036291">
    <property type="entry name" value="NAD(P)-bd_dom_sf"/>
</dbReference>
<name>A0A3N4KBD5_9PEZI</name>
<dbReference type="PRINTS" id="PR00080">
    <property type="entry name" value="SDRFAMILY"/>
</dbReference>
<evidence type="ECO:0000313" key="5">
    <source>
        <dbReference type="EMBL" id="RPB07783.1"/>
    </source>
</evidence>
<comment type="similarity">
    <text evidence="1 4">Belongs to the short-chain dehydrogenases/reductases (SDR) family.</text>
</comment>
<keyword evidence="2" id="KW-0521">NADP</keyword>
<evidence type="ECO:0000313" key="6">
    <source>
        <dbReference type="Proteomes" id="UP000277580"/>
    </source>
</evidence>
<dbReference type="GO" id="GO:0048038">
    <property type="term" value="F:quinone binding"/>
    <property type="evidence" value="ECO:0007669"/>
    <property type="project" value="TreeGrafter"/>
</dbReference>
<evidence type="ECO:0000256" key="1">
    <source>
        <dbReference type="ARBA" id="ARBA00006484"/>
    </source>
</evidence>
<evidence type="ECO:0000256" key="3">
    <source>
        <dbReference type="ARBA" id="ARBA00023002"/>
    </source>
</evidence>